<dbReference type="FunFam" id="1.20.1560.10:FF:000018">
    <property type="entry name" value="ATP-binding cassette subfamily B member 11"/>
    <property type="match status" value="1"/>
</dbReference>
<dbReference type="Proteomes" id="UP001146120">
    <property type="component" value="Unassembled WGS sequence"/>
</dbReference>
<feature type="transmembrane region" description="Helical" evidence="11">
    <location>
        <begin position="207"/>
        <end position="225"/>
    </location>
</feature>
<dbReference type="GO" id="GO:0090374">
    <property type="term" value="P:oligopeptide export from mitochondrion"/>
    <property type="evidence" value="ECO:0007669"/>
    <property type="project" value="TreeGrafter"/>
</dbReference>
<feature type="transmembrane region" description="Helical" evidence="11">
    <location>
        <begin position="337"/>
        <end position="359"/>
    </location>
</feature>
<feature type="transmembrane region" description="Helical" evidence="11">
    <location>
        <begin position="110"/>
        <end position="131"/>
    </location>
</feature>
<gene>
    <name evidence="14" type="ORF">N0F65_009026</name>
</gene>
<evidence type="ECO:0000256" key="2">
    <source>
        <dbReference type="ARBA" id="ARBA00007577"/>
    </source>
</evidence>
<dbReference type="Gene3D" id="1.20.1560.10">
    <property type="entry name" value="ABC transporter type 1, transmembrane domain"/>
    <property type="match status" value="2"/>
</dbReference>
<feature type="transmembrane region" description="Helical" evidence="11">
    <location>
        <begin position="684"/>
        <end position="714"/>
    </location>
</feature>
<dbReference type="Pfam" id="PF00005">
    <property type="entry name" value="ABC_tran"/>
    <property type="match status" value="1"/>
</dbReference>
<dbReference type="CDD" id="cd03249">
    <property type="entry name" value="ABC_MTABC3_MDL1_MDL2"/>
    <property type="match status" value="1"/>
</dbReference>
<dbReference type="InterPro" id="IPR003593">
    <property type="entry name" value="AAA+_ATPase"/>
</dbReference>
<reference evidence="14" key="1">
    <citation type="submission" date="2022-11" db="EMBL/GenBank/DDBJ databases">
        <authorList>
            <person name="Morgan W.R."/>
            <person name="Tartar A."/>
        </authorList>
    </citation>
    <scope>NUCLEOTIDE SEQUENCE</scope>
    <source>
        <strain evidence="14">ARSEF 373</strain>
    </source>
</reference>
<evidence type="ECO:0000313" key="15">
    <source>
        <dbReference type="Proteomes" id="UP001146120"/>
    </source>
</evidence>
<evidence type="ECO:0000256" key="1">
    <source>
        <dbReference type="ARBA" id="ARBA00004141"/>
    </source>
</evidence>
<evidence type="ECO:0000256" key="4">
    <source>
        <dbReference type="ARBA" id="ARBA00022692"/>
    </source>
</evidence>
<reference evidence="14" key="2">
    <citation type="journal article" date="2023" name="Microbiol Resour">
        <title>Decontamination and Annotation of the Draft Genome Sequence of the Oomycete Lagenidium giganteum ARSEF 373.</title>
        <authorList>
            <person name="Morgan W.R."/>
            <person name="Tartar A."/>
        </authorList>
    </citation>
    <scope>NUCLEOTIDE SEQUENCE</scope>
    <source>
        <strain evidence="14">ARSEF 373</strain>
    </source>
</reference>
<dbReference type="PANTHER" id="PTHR43394">
    <property type="entry name" value="ATP-DEPENDENT PERMEASE MDL1, MITOCHONDRIAL"/>
    <property type="match status" value="1"/>
</dbReference>
<evidence type="ECO:0000256" key="7">
    <source>
        <dbReference type="ARBA" id="ARBA00022840"/>
    </source>
</evidence>
<dbReference type="InterPro" id="IPR027417">
    <property type="entry name" value="P-loop_NTPase"/>
</dbReference>
<dbReference type="InterPro" id="IPR011527">
    <property type="entry name" value="ABC1_TM_dom"/>
</dbReference>
<dbReference type="InterPro" id="IPR036640">
    <property type="entry name" value="ABC1_TM_sf"/>
</dbReference>
<dbReference type="GO" id="GO:0015421">
    <property type="term" value="F:ABC-type oligopeptide transporter activity"/>
    <property type="evidence" value="ECO:0007669"/>
    <property type="project" value="TreeGrafter"/>
</dbReference>
<feature type="domain" description="ABC transmembrane type-1" evidence="13">
    <location>
        <begin position="64"/>
        <end position="360"/>
    </location>
</feature>
<proteinExistence type="inferred from homology"/>
<dbReference type="Gene3D" id="3.40.50.300">
    <property type="entry name" value="P-loop containing nucleotide triphosphate hydrolases"/>
    <property type="match status" value="1"/>
</dbReference>
<evidence type="ECO:0000313" key="14">
    <source>
        <dbReference type="EMBL" id="DAZ97746.1"/>
    </source>
</evidence>
<dbReference type="Pfam" id="PF00664">
    <property type="entry name" value="ABC_membrane"/>
    <property type="match status" value="2"/>
</dbReference>
<dbReference type="SUPFAM" id="SSF90123">
    <property type="entry name" value="ABC transporter transmembrane region"/>
    <property type="match status" value="2"/>
</dbReference>
<dbReference type="GO" id="GO:0005743">
    <property type="term" value="C:mitochondrial inner membrane"/>
    <property type="evidence" value="ECO:0007669"/>
    <property type="project" value="TreeGrafter"/>
</dbReference>
<dbReference type="GO" id="GO:0016887">
    <property type="term" value="F:ATP hydrolysis activity"/>
    <property type="evidence" value="ECO:0007669"/>
    <property type="project" value="InterPro"/>
</dbReference>
<dbReference type="EMBL" id="DAKRPA010000126">
    <property type="protein sequence ID" value="DAZ97746.1"/>
    <property type="molecule type" value="Genomic_DNA"/>
</dbReference>
<accession>A0AAV2YWS3</accession>
<evidence type="ECO:0000256" key="3">
    <source>
        <dbReference type="ARBA" id="ARBA00022448"/>
    </source>
</evidence>
<evidence type="ECO:0000259" key="12">
    <source>
        <dbReference type="PROSITE" id="PS50893"/>
    </source>
</evidence>
<keyword evidence="4 11" id="KW-0812">Transmembrane</keyword>
<feature type="region of interest" description="Disordered" evidence="10">
    <location>
        <begin position="632"/>
        <end position="660"/>
    </location>
</feature>
<feature type="domain" description="ABC transporter" evidence="12">
    <location>
        <begin position="366"/>
        <end position="604"/>
    </location>
</feature>
<keyword evidence="8 11" id="KW-1133">Transmembrane helix</keyword>
<keyword evidence="5" id="KW-0677">Repeat</keyword>
<organism evidence="14 15">
    <name type="scientific">Lagenidium giganteum</name>
    <dbReference type="NCBI Taxonomy" id="4803"/>
    <lineage>
        <taxon>Eukaryota</taxon>
        <taxon>Sar</taxon>
        <taxon>Stramenopiles</taxon>
        <taxon>Oomycota</taxon>
        <taxon>Peronosporomycetes</taxon>
        <taxon>Pythiales</taxon>
        <taxon>Pythiaceae</taxon>
    </lineage>
</organism>
<evidence type="ECO:0000256" key="6">
    <source>
        <dbReference type="ARBA" id="ARBA00022741"/>
    </source>
</evidence>
<keyword evidence="15" id="KW-1185">Reference proteome</keyword>
<name>A0AAV2YWS3_9STRA</name>
<dbReference type="FunFam" id="3.40.50.300:FF:000251">
    <property type="entry name" value="ABC transporter B family member 19"/>
    <property type="match status" value="1"/>
</dbReference>
<dbReference type="SMART" id="SM00382">
    <property type="entry name" value="AAA"/>
    <property type="match status" value="1"/>
</dbReference>
<evidence type="ECO:0000259" key="13">
    <source>
        <dbReference type="PROSITE" id="PS50929"/>
    </source>
</evidence>
<comment type="similarity">
    <text evidence="2">Belongs to the ABC transporter superfamily. ABCB family. Multidrug resistance exporter (TC 3.A.1.201) subfamily.</text>
</comment>
<sequence>MALLSPRRRDPKDSYAAYARVHTPNDKTIDEIAESPVATTPANLVPILDLFRYADRTDKLLMTAGAIAALVAGLSQPIQIVLIGDVMNAFNPADLPRTIRDNVNHAARNFVFVGIAVIVFCFIQVACWSITASRQAKRIRSAYVSAILTKEIGWFDLNEPMELCTRVADSTVTIQEGIGRKVGDGLHFFSMSFSGIVIGLIKGWQLTLVLLAFTPFIAVTAYIAMKVLSTATQSGIESYGQAGAIAQEALGNVRTVHMFNAVQYFVDKYDRALEATTKAGIKKGIAVGWGTGLMFFTVYCTYACGLFYGAVRISNDQLSGEKCTGSNCYDGGKVMTVFFAVIMGAMALGQAAPSVQAIYAARTSAHNLRNVTFAYPSRPHINVCSRYSLTIEAGETVALVGPSGSGKSTIVSLLERFYDPQEGAVKLDGHDIKDLNVKWLRQQVGLVGQEPSLFATSIMENIRYGCPSASDEEVRQAAKMANAYNFIMEFPQGFDTEVGERGTQLSGGQKQRIAIARAIIKNPPVLLLDEATSALDTESERVVQESLDSLLATSKRTTIIIAHRLSTIRNASRIAVHEGGRIVEIGAHEQLMALPNGRYRQLVQAQCATSDQEVADCGADVVATTDAPQAPLTRSVSVSSSHSSVRSAKNPAESVREGADDNLTSDELVPLSRIWKMTQPEWKFLTLGGLGAVVNAAVFPVWGVLLTKIIMLFFDYGKDKYQMRTDARHWSLGFLGLGVVFGGSIIVQHYGFAVASQRLVSRVRLQTFRAMLRQEIGWFDMDENSSGALVARLATDSATLQAMTSETLNQGLVNITTLGIGFAIAFYCCW</sequence>
<dbReference type="CDD" id="cd18577">
    <property type="entry name" value="ABC_6TM_Pgp_ABCB1_D1_like"/>
    <property type="match status" value="1"/>
</dbReference>
<evidence type="ECO:0000256" key="9">
    <source>
        <dbReference type="ARBA" id="ARBA00023136"/>
    </source>
</evidence>
<feature type="compositionally biased region" description="Low complexity" evidence="10">
    <location>
        <begin position="634"/>
        <end position="647"/>
    </location>
</feature>
<feature type="transmembrane region" description="Helical" evidence="11">
    <location>
        <begin position="734"/>
        <end position="755"/>
    </location>
</feature>
<feature type="transmembrane region" description="Helical" evidence="11">
    <location>
        <begin position="60"/>
        <end position="82"/>
    </location>
</feature>
<dbReference type="PROSITE" id="PS50893">
    <property type="entry name" value="ABC_TRANSPORTER_2"/>
    <property type="match status" value="1"/>
</dbReference>
<dbReference type="AlphaFoldDB" id="A0AAV2YWS3"/>
<keyword evidence="6" id="KW-0547">Nucleotide-binding</keyword>
<dbReference type="InterPro" id="IPR017871">
    <property type="entry name" value="ABC_transporter-like_CS"/>
</dbReference>
<protein>
    <submittedName>
        <fullName evidence="14">Uncharacterized protein</fullName>
    </submittedName>
</protein>
<dbReference type="CDD" id="cd18578">
    <property type="entry name" value="ABC_6TM_Pgp_ABCB1_D2_like"/>
    <property type="match status" value="1"/>
</dbReference>
<keyword evidence="9 11" id="KW-0472">Membrane</keyword>
<comment type="caution">
    <text evidence="14">The sequence shown here is derived from an EMBL/GenBank/DDBJ whole genome shotgun (WGS) entry which is preliminary data.</text>
</comment>
<dbReference type="GO" id="GO:0005524">
    <property type="term" value="F:ATP binding"/>
    <property type="evidence" value="ECO:0007669"/>
    <property type="project" value="UniProtKB-KW"/>
</dbReference>
<feature type="transmembrane region" description="Helical" evidence="11">
    <location>
        <begin position="286"/>
        <end position="311"/>
    </location>
</feature>
<dbReference type="SUPFAM" id="SSF52540">
    <property type="entry name" value="P-loop containing nucleoside triphosphate hydrolases"/>
    <property type="match status" value="1"/>
</dbReference>
<keyword evidence="3" id="KW-0813">Transport</keyword>
<dbReference type="InterPro" id="IPR003439">
    <property type="entry name" value="ABC_transporter-like_ATP-bd"/>
</dbReference>
<evidence type="ECO:0000256" key="5">
    <source>
        <dbReference type="ARBA" id="ARBA00022737"/>
    </source>
</evidence>
<dbReference type="PROSITE" id="PS00211">
    <property type="entry name" value="ABC_TRANSPORTER_1"/>
    <property type="match status" value="1"/>
</dbReference>
<dbReference type="InterPro" id="IPR039421">
    <property type="entry name" value="Type_1_exporter"/>
</dbReference>
<comment type="subcellular location">
    <subcellularLocation>
        <location evidence="1">Membrane</location>
        <topology evidence="1">Multi-pass membrane protein</topology>
    </subcellularLocation>
</comment>
<dbReference type="PANTHER" id="PTHR43394:SF1">
    <property type="entry name" value="ATP-BINDING CASSETTE SUB-FAMILY B MEMBER 10, MITOCHONDRIAL"/>
    <property type="match status" value="1"/>
</dbReference>
<evidence type="ECO:0000256" key="10">
    <source>
        <dbReference type="SAM" id="MobiDB-lite"/>
    </source>
</evidence>
<keyword evidence="7" id="KW-0067">ATP-binding</keyword>
<dbReference type="PROSITE" id="PS50929">
    <property type="entry name" value="ABC_TM1F"/>
    <property type="match status" value="2"/>
</dbReference>
<feature type="domain" description="ABC transmembrane type-1" evidence="13">
    <location>
        <begin position="687"/>
        <end position="830"/>
    </location>
</feature>
<evidence type="ECO:0000256" key="11">
    <source>
        <dbReference type="SAM" id="Phobius"/>
    </source>
</evidence>
<evidence type="ECO:0000256" key="8">
    <source>
        <dbReference type="ARBA" id="ARBA00022989"/>
    </source>
</evidence>